<dbReference type="OMA" id="RPVEANW"/>
<dbReference type="InterPro" id="IPR052337">
    <property type="entry name" value="SAT4-like"/>
</dbReference>
<feature type="transmembrane region" description="Helical" evidence="6">
    <location>
        <begin position="119"/>
        <end position="141"/>
    </location>
</feature>
<feature type="transmembrane region" description="Helical" evidence="6">
    <location>
        <begin position="42"/>
        <end position="61"/>
    </location>
</feature>
<dbReference type="InterPro" id="IPR049326">
    <property type="entry name" value="Rhodopsin_dom_fungi"/>
</dbReference>
<feature type="domain" description="Rhodopsin" evidence="7">
    <location>
        <begin position="26"/>
        <end position="270"/>
    </location>
</feature>
<comment type="similarity">
    <text evidence="5">Belongs to the SAT4 family.</text>
</comment>
<dbReference type="PANTHER" id="PTHR33048:SF15">
    <property type="entry name" value="INTEGRAL MEMBRANE PROTEIN"/>
    <property type="match status" value="1"/>
</dbReference>
<name>A0A074XYN8_AURSE</name>
<evidence type="ECO:0000256" key="2">
    <source>
        <dbReference type="ARBA" id="ARBA00022692"/>
    </source>
</evidence>
<dbReference type="Pfam" id="PF20684">
    <property type="entry name" value="Fung_rhodopsin"/>
    <property type="match status" value="1"/>
</dbReference>
<dbReference type="EMBL" id="KL584788">
    <property type="protein sequence ID" value="KEQ90638.1"/>
    <property type="molecule type" value="Genomic_DNA"/>
</dbReference>
<evidence type="ECO:0000256" key="3">
    <source>
        <dbReference type="ARBA" id="ARBA00022989"/>
    </source>
</evidence>
<dbReference type="Proteomes" id="UP000030641">
    <property type="component" value="Unassembled WGS sequence"/>
</dbReference>
<evidence type="ECO:0000313" key="8">
    <source>
        <dbReference type="EMBL" id="KEQ90638.1"/>
    </source>
</evidence>
<dbReference type="AlphaFoldDB" id="A0A074XYN8"/>
<feature type="transmembrane region" description="Helical" evidence="6">
    <location>
        <begin position="209"/>
        <end position="229"/>
    </location>
</feature>
<dbReference type="GeneID" id="25368899"/>
<dbReference type="OrthoDB" id="9976870at2759"/>
<keyword evidence="4 6" id="KW-0472">Membrane</keyword>
<feature type="transmembrane region" description="Helical" evidence="6">
    <location>
        <begin position="241"/>
        <end position="266"/>
    </location>
</feature>
<evidence type="ECO:0000259" key="7">
    <source>
        <dbReference type="Pfam" id="PF20684"/>
    </source>
</evidence>
<evidence type="ECO:0000256" key="4">
    <source>
        <dbReference type="ARBA" id="ARBA00023136"/>
    </source>
</evidence>
<evidence type="ECO:0000256" key="5">
    <source>
        <dbReference type="ARBA" id="ARBA00038359"/>
    </source>
</evidence>
<evidence type="ECO:0000256" key="6">
    <source>
        <dbReference type="SAM" id="Phobius"/>
    </source>
</evidence>
<feature type="transmembrane region" description="Helical" evidence="6">
    <location>
        <begin position="6"/>
        <end position="30"/>
    </location>
</feature>
<gene>
    <name evidence="8" type="ORF">AUEXF2481DRAFT_537423</name>
</gene>
<dbReference type="InParanoid" id="A0A074XYN8"/>
<feature type="transmembrane region" description="Helical" evidence="6">
    <location>
        <begin position="81"/>
        <end position="99"/>
    </location>
</feature>
<evidence type="ECO:0000313" key="9">
    <source>
        <dbReference type="Proteomes" id="UP000030641"/>
    </source>
</evidence>
<evidence type="ECO:0000256" key="1">
    <source>
        <dbReference type="ARBA" id="ARBA00004141"/>
    </source>
</evidence>
<dbReference type="RefSeq" id="XP_013339127.1">
    <property type="nucleotide sequence ID" value="XM_013483673.1"/>
</dbReference>
<dbReference type="STRING" id="1043005.A0A074XYN8"/>
<keyword evidence="3 6" id="KW-1133">Transmembrane helix</keyword>
<dbReference type="HOGENOM" id="CLU_028200_3_1_1"/>
<organism evidence="8 9">
    <name type="scientific">Aureobasidium subglaciale (strain EXF-2481)</name>
    <name type="common">Aureobasidium pullulans var. subglaciale</name>
    <dbReference type="NCBI Taxonomy" id="1043005"/>
    <lineage>
        <taxon>Eukaryota</taxon>
        <taxon>Fungi</taxon>
        <taxon>Dikarya</taxon>
        <taxon>Ascomycota</taxon>
        <taxon>Pezizomycotina</taxon>
        <taxon>Dothideomycetes</taxon>
        <taxon>Dothideomycetidae</taxon>
        <taxon>Dothideales</taxon>
        <taxon>Saccotheciaceae</taxon>
        <taxon>Aureobasidium</taxon>
    </lineage>
</organism>
<dbReference type="GO" id="GO:0016020">
    <property type="term" value="C:membrane"/>
    <property type="evidence" value="ECO:0007669"/>
    <property type="project" value="UniProtKB-SubCell"/>
</dbReference>
<keyword evidence="2 6" id="KW-0812">Transmembrane</keyword>
<dbReference type="PANTHER" id="PTHR33048">
    <property type="entry name" value="PTH11-LIKE INTEGRAL MEMBRANE PROTEIN (AFU_ORTHOLOGUE AFUA_5G11245)"/>
    <property type="match status" value="1"/>
</dbReference>
<sequence>MRQAVNLWLLSLILLCLISSLLSIPLRIVARWRRQSVQTDDWVMILTGILFIPCAVLALLSTSKGLGMRDSQLFPDQIITASMYFSIFDLFYCITLGPLKSSLCLTLLRFARGRKMRQVIYFMVAFNIIAAVACFAGLMAMCRPYHTNWRHFYDFPEYPRQGSCFSGSVIRTLVYILTAVTSISDLVCVIIPAVLFWNTQMDRQKKIMAWALLSLGLLASVATLVRLPFTPYFDAKKDRVWGLGMATLCCCVEIALGIFAGCAPAIKPFFIAVISSIKSQLDSVRTGSSRPDRPTTMIAGPNGLTDFSYNTADLKMIHSPRGDVVEITSTHGLSPWEEEPTPIYPLEISRHTV</sequence>
<keyword evidence="9" id="KW-1185">Reference proteome</keyword>
<feature type="transmembrane region" description="Helical" evidence="6">
    <location>
        <begin position="173"/>
        <end position="197"/>
    </location>
</feature>
<protein>
    <recommendedName>
        <fullName evidence="7">Rhodopsin domain-containing protein</fullName>
    </recommendedName>
</protein>
<proteinExistence type="inferred from homology"/>
<reference evidence="8 9" key="1">
    <citation type="journal article" date="2014" name="BMC Genomics">
        <title>Genome sequencing of four Aureobasidium pullulans varieties: biotechnological potential, stress tolerance, and description of new species.</title>
        <authorList>
            <person name="Gostin Ar C."/>
            <person name="Ohm R.A."/>
            <person name="Kogej T."/>
            <person name="Sonjak S."/>
            <person name="Turk M."/>
            <person name="Zajc J."/>
            <person name="Zalar P."/>
            <person name="Grube M."/>
            <person name="Sun H."/>
            <person name="Han J."/>
            <person name="Sharma A."/>
            <person name="Chiniquy J."/>
            <person name="Ngan C.Y."/>
            <person name="Lipzen A."/>
            <person name="Barry K."/>
            <person name="Grigoriev I.V."/>
            <person name="Gunde-Cimerman N."/>
        </authorList>
    </citation>
    <scope>NUCLEOTIDE SEQUENCE [LARGE SCALE GENOMIC DNA]</scope>
    <source>
        <strain evidence="8 9">EXF-2481</strain>
    </source>
</reference>
<comment type="subcellular location">
    <subcellularLocation>
        <location evidence="1">Membrane</location>
        <topology evidence="1">Multi-pass membrane protein</topology>
    </subcellularLocation>
</comment>
<accession>A0A074XYN8</accession>